<sequence>MNMTKTLLHVGGRVLAAIDDSVYTGSVASYAAWSARRLDAPLEFVHVLDRRRGQPGAPDLSGNLALDTREQLLAELVQLDEQRGKLAQEAGRLLLQQVQAAAQASHGVAAETRLRHGSLSGTLGELEPDVRMFVIGKRGEHADFDTGHLGSQLERVVRSVRRPLLVAPRTFREPRRVMVAFDGSATTRKGIEIVAASPLFRGLDVVVLMVGEADAQQASALHWAEETLREHGHQVESRQQSGAVNETISAAIDEERVDVLVMGAYGHSRIRNMIVGSTTTYVLRTSHVPVLLLR</sequence>
<dbReference type="PANTHER" id="PTHR46268:SF15">
    <property type="entry name" value="UNIVERSAL STRESS PROTEIN HP_0031"/>
    <property type="match status" value="1"/>
</dbReference>
<name>A0ABQ2EKH1_9GAMM</name>
<dbReference type="Pfam" id="PF00582">
    <property type="entry name" value="Usp"/>
    <property type="match status" value="2"/>
</dbReference>
<protein>
    <submittedName>
        <fullName evidence="3">Universal stress protein UspA</fullName>
    </submittedName>
</protein>
<feature type="domain" description="UspA" evidence="2">
    <location>
        <begin position="175"/>
        <end position="294"/>
    </location>
</feature>
<gene>
    <name evidence="3" type="ORF">GCM10011394_25370</name>
</gene>
<dbReference type="Gene3D" id="3.40.50.12370">
    <property type="match status" value="1"/>
</dbReference>
<dbReference type="InterPro" id="IPR006015">
    <property type="entry name" value="Universal_stress_UspA"/>
</dbReference>
<keyword evidence="4" id="KW-1185">Reference proteome</keyword>
<dbReference type="InterPro" id="IPR006016">
    <property type="entry name" value="UspA"/>
</dbReference>
<evidence type="ECO:0000313" key="4">
    <source>
        <dbReference type="Proteomes" id="UP000599009"/>
    </source>
</evidence>
<dbReference type="PANTHER" id="PTHR46268">
    <property type="entry name" value="STRESS RESPONSE PROTEIN NHAX"/>
    <property type="match status" value="1"/>
</dbReference>
<reference evidence="4" key="1">
    <citation type="journal article" date="2019" name="Int. J. Syst. Evol. Microbiol.">
        <title>The Global Catalogue of Microorganisms (GCM) 10K type strain sequencing project: providing services to taxonomists for standard genome sequencing and annotation.</title>
        <authorList>
            <consortium name="The Broad Institute Genomics Platform"/>
            <consortium name="The Broad Institute Genome Sequencing Center for Infectious Disease"/>
            <person name="Wu L."/>
            <person name="Ma J."/>
        </authorList>
    </citation>
    <scope>NUCLEOTIDE SEQUENCE [LARGE SCALE GENOMIC DNA]</scope>
    <source>
        <strain evidence="4">CGMCC 1.8985</strain>
    </source>
</reference>
<dbReference type="EMBL" id="BMME01000001">
    <property type="protein sequence ID" value="GGK15053.1"/>
    <property type="molecule type" value="Genomic_DNA"/>
</dbReference>
<evidence type="ECO:0000259" key="2">
    <source>
        <dbReference type="Pfam" id="PF00582"/>
    </source>
</evidence>
<dbReference type="SUPFAM" id="SSF52402">
    <property type="entry name" value="Adenine nucleotide alpha hydrolases-like"/>
    <property type="match status" value="2"/>
</dbReference>
<organism evidence="3 4">
    <name type="scientific">Luteimonas terricola</name>
    <dbReference type="NCBI Taxonomy" id="645597"/>
    <lineage>
        <taxon>Bacteria</taxon>
        <taxon>Pseudomonadati</taxon>
        <taxon>Pseudomonadota</taxon>
        <taxon>Gammaproteobacteria</taxon>
        <taxon>Lysobacterales</taxon>
        <taxon>Lysobacteraceae</taxon>
        <taxon>Luteimonas</taxon>
    </lineage>
</organism>
<proteinExistence type="inferred from homology"/>
<evidence type="ECO:0000313" key="3">
    <source>
        <dbReference type="EMBL" id="GGK15053.1"/>
    </source>
</evidence>
<comment type="caution">
    <text evidence="3">The sequence shown here is derived from an EMBL/GenBank/DDBJ whole genome shotgun (WGS) entry which is preliminary data.</text>
</comment>
<dbReference type="CDD" id="cd00293">
    <property type="entry name" value="USP-like"/>
    <property type="match status" value="2"/>
</dbReference>
<comment type="similarity">
    <text evidence="1">Belongs to the universal stress protein A family.</text>
</comment>
<dbReference type="PRINTS" id="PR01438">
    <property type="entry name" value="UNVRSLSTRESS"/>
</dbReference>
<evidence type="ECO:0000256" key="1">
    <source>
        <dbReference type="ARBA" id="ARBA00008791"/>
    </source>
</evidence>
<dbReference type="Proteomes" id="UP000599009">
    <property type="component" value="Unassembled WGS sequence"/>
</dbReference>
<feature type="domain" description="UspA" evidence="2">
    <location>
        <begin position="13"/>
        <end position="167"/>
    </location>
</feature>
<accession>A0ABQ2EKH1</accession>